<evidence type="ECO:0000259" key="2">
    <source>
        <dbReference type="Pfam" id="PF24809"/>
    </source>
</evidence>
<dbReference type="InterPro" id="IPR002182">
    <property type="entry name" value="NB-ARC"/>
</dbReference>
<feature type="domain" description="DUF7708" evidence="2">
    <location>
        <begin position="68"/>
        <end position="203"/>
    </location>
</feature>
<sequence>MSNSNYIAQRWEDARQICRESFSDDENRYLDEIKDCDEFQISLTAVSAHLDRDEQSKLLYQLKNTLRSLENFVALLAVTIGRTPLDACLIWGLLSLLIQAAARMPTVLTETIDMLNNLGHDLEVLQILERSFADNPTMRDDLIAIFVDIITFWVKIIHFLRRNQQETSIKLYWSAVQKDWEATSKKIRTRSSQIKEKADALAATSMQPAALLEKIERLNELLISQRPGTEDTQQSIFPCHNIPYLQNSHFKQRDAEIREISLHLAHDETAPSFKSFAIWGPGGVGKTQVALEYCYQELGRQIDLIMWIDCETGLSTSKSFSSLAKMLQLNGAENDTDPDNARHLILDWLRKTNISWLMVLDNIEDTKLAWDCWPHAPHGSILVTSRTVINVNDPTAAGMEIKTFNTAKGGSILLHLVNRYPYSDDEKHAAEELSHELGGLGLALTVMAAQIISRQKSIRAFLKFYQQHALQLHRETRGLGMSYKASLRTCWISTFESLGPESTTLLSIIAFIAPIETSEELFQPSDTSDMEERLLLCADEFTYDNAMQELLSASLVHRAAGANSISIHRLIQREFRNFMSIDQLYSSFLDSATLLHKAFPKQINGNSLRNESVQCKKYIEHALFLCRQWQTYKFKPRTPGDFLTFTRLMTNCGW</sequence>
<gene>
    <name evidence="4" type="ORF">EJ05DRAFT_315492</name>
</gene>
<feature type="domain" description="NB-ARC" evidence="1">
    <location>
        <begin position="257"/>
        <end position="388"/>
    </location>
</feature>
<evidence type="ECO:0000259" key="3">
    <source>
        <dbReference type="Pfam" id="PF25000"/>
    </source>
</evidence>
<dbReference type="InterPro" id="IPR027417">
    <property type="entry name" value="P-loop_NTPase"/>
</dbReference>
<evidence type="ECO:0000313" key="5">
    <source>
        <dbReference type="Proteomes" id="UP000799437"/>
    </source>
</evidence>
<organism evidence="4 5">
    <name type="scientific">Pseudovirgaria hyperparasitica</name>
    <dbReference type="NCBI Taxonomy" id="470096"/>
    <lineage>
        <taxon>Eukaryota</taxon>
        <taxon>Fungi</taxon>
        <taxon>Dikarya</taxon>
        <taxon>Ascomycota</taxon>
        <taxon>Pezizomycotina</taxon>
        <taxon>Dothideomycetes</taxon>
        <taxon>Dothideomycetes incertae sedis</taxon>
        <taxon>Acrospermales</taxon>
        <taxon>Acrospermaceae</taxon>
        <taxon>Pseudovirgaria</taxon>
    </lineage>
</organism>
<evidence type="ECO:0000259" key="1">
    <source>
        <dbReference type="Pfam" id="PF00931"/>
    </source>
</evidence>
<evidence type="ECO:0000313" key="4">
    <source>
        <dbReference type="EMBL" id="KAF2759934.1"/>
    </source>
</evidence>
<name>A0A6A6WD00_9PEZI</name>
<dbReference type="Pfam" id="PF25000">
    <property type="entry name" value="DUF7779"/>
    <property type="match status" value="1"/>
</dbReference>
<dbReference type="OrthoDB" id="5394701at2759"/>
<dbReference type="InterPro" id="IPR056681">
    <property type="entry name" value="DUF7779"/>
</dbReference>
<dbReference type="Pfam" id="PF24809">
    <property type="entry name" value="DUF7708"/>
    <property type="match status" value="1"/>
</dbReference>
<proteinExistence type="predicted"/>
<reference evidence="4" key="1">
    <citation type="journal article" date="2020" name="Stud. Mycol.">
        <title>101 Dothideomycetes genomes: a test case for predicting lifestyles and emergence of pathogens.</title>
        <authorList>
            <person name="Haridas S."/>
            <person name="Albert R."/>
            <person name="Binder M."/>
            <person name="Bloem J."/>
            <person name="Labutti K."/>
            <person name="Salamov A."/>
            <person name="Andreopoulos B."/>
            <person name="Baker S."/>
            <person name="Barry K."/>
            <person name="Bills G."/>
            <person name="Bluhm B."/>
            <person name="Cannon C."/>
            <person name="Castanera R."/>
            <person name="Culley D."/>
            <person name="Daum C."/>
            <person name="Ezra D."/>
            <person name="Gonzalez J."/>
            <person name="Henrissat B."/>
            <person name="Kuo A."/>
            <person name="Liang C."/>
            <person name="Lipzen A."/>
            <person name="Lutzoni F."/>
            <person name="Magnuson J."/>
            <person name="Mondo S."/>
            <person name="Nolan M."/>
            <person name="Ohm R."/>
            <person name="Pangilinan J."/>
            <person name="Park H.-J."/>
            <person name="Ramirez L."/>
            <person name="Alfaro M."/>
            <person name="Sun H."/>
            <person name="Tritt A."/>
            <person name="Yoshinaga Y."/>
            <person name="Zwiers L.-H."/>
            <person name="Turgeon B."/>
            <person name="Goodwin S."/>
            <person name="Spatafora J."/>
            <person name="Crous P."/>
            <person name="Grigoriev I."/>
        </authorList>
    </citation>
    <scope>NUCLEOTIDE SEQUENCE</scope>
    <source>
        <strain evidence="4">CBS 121739</strain>
    </source>
</reference>
<dbReference type="Pfam" id="PF00931">
    <property type="entry name" value="NB-ARC"/>
    <property type="match status" value="1"/>
</dbReference>
<dbReference type="RefSeq" id="XP_033602385.1">
    <property type="nucleotide sequence ID" value="XM_033740721.1"/>
</dbReference>
<accession>A0A6A6WD00</accession>
<feature type="domain" description="DUF7779" evidence="3">
    <location>
        <begin position="494"/>
        <end position="583"/>
    </location>
</feature>
<dbReference type="Gene3D" id="3.40.50.300">
    <property type="entry name" value="P-loop containing nucleotide triphosphate hydrolases"/>
    <property type="match status" value="1"/>
</dbReference>
<protein>
    <submittedName>
        <fullName evidence="4">Uncharacterized protein</fullName>
    </submittedName>
</protein>
<dbReference type="PANTHER" id="PTHR35205">
    <property type="entry name" value="NB-ARC AND TPR DOMAIN PROTEIN"/>
    <property type="match status" value="1"/>
</dbReference>
<dbReference type="SUPFAM" id="SSF52540">
    <property type="entry name" value="P-loop containing nucleoside triphosphate hydrolases"/>
    <property type="match status" value="1"/>
</dbReference>
<dbReference type="InterPro" id="IPR056125">
    <property type="entry name" value="DUF7708"/>
</dbReference>
<dbReference type="EMBL" id="ML996569">
    <property type="protein sequence ID" value="KAF2759934.1"/>
    <property type="molecule type" value="Genomic_DNA"/>
</dbReference>
<dbReference type="GO" id="GO:0043531">
    <property type="term" value="F:ADP binding"/>
    <property type="evidence" value="ECO:0007669"/>
    <property type="project" value="InterPro"/>
</dbReference>
<dbReference type="PANTHER" id="PTHR35205:SF1">
    <property type="entry name" value="ZU5 DOMAIN-CONTAINING PROTEIN"/>
    <property type="match status" value="1"/>
</dbReference>
<keyword evidence="5" id="KW-1185">Reference proteome</keyword>
<dbReference type="Proteomes" id="UP000799437">
    <property type="component" value="Unassembled WGS sequence"/>
</dbReference>
<dbReference type="GeneID" id="54481775"/>
<dbReference type="AlphaFoldDB" id="A0A6A6WD00"/>
<dbReference type="PRINTS" id="PR00364">
    <property type="entry name" value="DISEASERSIST"/>
</dbReference>